<dbReference type="Gene3D" id="1.20.1530.20">
    <property type="match status" value="1"/>
</dbReference>
<feature type="transmembrane region" description="Helical" evidence="8">
    <location>
        <begin position="92"/>
        <end position="110"/>
    </location>
</feature>
<evidence type="ECO:0000256" key="8">
    <source>
        <dbReference type="SAM" id="Phobius"/>
    </source>
</evidence>
<dbReference type="STRING" id="213810.RUM_07130"/>
<comment type="subcellular location">
    <subcellularLocation>
        <location evidence="1">Cell membrane</location>
        <topology evidence="1">Multi-pass membrane protein</topology>
    </subcellularLocation>
</comment>
<gene>
    <name evidence="9" type="ordered locus">RUM_07130</name>
</gene>
<sequence>MPVFFVIFVGWFLKKIGIIRKDFQDANNRLVFRVLLPVMLFCDVAETDLSATFSMKFFLFCVSATLACFAAVWILAALFYKDRASIGSFVQGAIRGSAGILGVAFAENMYGRAGMVPLMMIAIVPIYNIGSVILLTMYSSERPPQGQIKKVCLEVLTNPLILGILAGIPFALLHVQFPALVQKSLNNLSMITSPLALLMVGADFDLQKASAQRIPVLLATAIKLLIQPAIFLPIAVLLGFRDESLIAILIMLGAPATVSGYIMARGMHNNVSMAGSIVVLTTMLSAVTVTGIIFVLRTFGYV</sequence>
<organism evidence="9 10">
    <name type="scientific">Ruminococcus champanellensis (strain DSM 18848 / JCM 17042 / KCTC 15320 / 18P13)</name>
    <dbReference type="NCBI Taxonomy" id="213810"/>
    <lineage>
        <taxon>Bacteria</taxon>
        <taxon>Bacillati</taxon>
        <taxon>Bacillota</taxon>
        <taxon>Clostridia</taxon>
        <taxon>Eubacteriales</taxon>
        <taxon>Oscillospiraceae</taxon>
        <taxon>Ruminococcus</taxon>
    </lineage>
</organism>
<feature type="transmembrane region" description="Helical" evidence="8">
    <location>
        <begin position="151"/>
        <end position="173"/>
    </location>
</feature>
<comment type="similarity">
    <text evidence="2">Belongs to the auxin efflux carrier (TC 2.A.69) family.</text>
</comment>
<dbReference type="InterPro" id="IPR004776">
    <property type="entry name" value="Mem_transp_PIN-like"/>
</dbReference>
<keyword evidence="7 8" id="KW-0472">Membrane</keyword>
<keyword evidence="6 8" id="KW-1133">Transmembrane helix</keyword>
<dbReference type="HOGENOM" id="CLU_056175_3_0_9"/>
<evidence type="ECO:0000256" key="2">
    <source>
        <dbReference type="ARBA" id="ARBA00010145"/>
    </source>
</evidence>
<dbReference type="BioCyc" id="RCHA213810:RUM_RS03430-MONOMER"/>
<dbReference type="EMBL" id="FP929052">
    <property type="protein sequence ID" value="CBL16911.1"/>
    <property type="molecule type" value="Genomic_DNA"/>
</dbReference>
<evidence type="ECO:0000256" key="1">
    <source>
        <dbReference type="ARBA" id="ARBA00004651"/>
    </source>
</evidence>
<reference evidence="9" key="1">
    <citation type="submission" date="2010-03" db="EMBL/GenBank/DDBJ databases">
        <title>The genome sequence of Ruminococcus sp. 18P13.</title>
        <authorList>
            <consortium name="metaHIT consortium -- http://www.metahit.eu/"/>
            <person name="Pajon A."/>
            <person name="Turner K."/>
            <person name="Parkhill J."/>
            <person name="Bernalier A."/>
        </authorList>
    </citation>
    <scope>NUCLEOTIDE SEQUENCE [LARGE SCALE GENOMIC DNA]</scope>
    <source>
        <strain evidence="9">Type strain: 18P13</strain>
    </source>
</reference>
<dbReference type="GO" id="GO:0005886">
    <property type="term" value="C:plasma membrane"/>
    <property type="evidence" value="ECO:0007669"/>
    <property type="project" value="UniProtKB-SubCell"/>
</dbReference>
<feature type="transmembrane region" description="Helical" evidence="8">
    <location>
        <begin position="216"/>
        <end position="238"/>
    </location>
</feature>
<feature type="transmembrane region" description="Helical" evidence="8">
    <location>
        <begin position="116"/>
        <end position="139"/>
    </location>
</feature>
<name>D4LBB6_RUMC1</name>
<dbReference type="InterPro" id="IPR038770">
    <property type="entry name" value="Na+/solute_symporter_sf"/>
</dbReference>
<keyword evidence="3" id="KW-0813">Transport</keyword>
<proteinExistence type="inferred from homology"/>
<dbReference type="OrthoDB" id="9794315at2"/>
<evidence type="ECO:0000256" key="7">
    <source>
        <dbReference type="ARBA" id="ARBA00023136"/>
    </source>
</evidence>
<evidence type="ECO:0000313" key="9">
    <source>
        <dbReference type="EMBL" id="CBL16911.1"/>
    </source>
</evidence>
<protein>
    <submittedName>
        <fullName evidence="9">Predicted permeases</fullName>
    </submittedName>
</protein>
<dbReference type="PATRIC" id="fig|213810.4.peg.605"/>
<evidence type="ECO:0000256" key="6">
    <source>
        <dbReference type="ARBA" id="ARBA00022989"/>
    </source>
</evidence>
<evidence type="ECO:0000256" key="4">
    <source>
        <dbReference type="ARBA" id="ARBA00022475"/>
    </source>
</evidence>
<evidence type="ECO:0000256" key="5">
    <source>
        <dbReference type="ARBA" id="ARBA00022692"/>
    </source>
</evidence>
<feature type="transmembrane region" description="Helical" evidence="8">
    <location>
        <begin position="57"/>
        <end position="80"/>
    </location>
</feature>
<dbReference type="AlphaFoldDB" id="D4LBB6"/>
<evidence type="ECO:0000256" key="3">
    <source>
        <dbReference type="ARBA" id="ARBA00022448"/>
    </source>
</evidence>
<dbReference type="Proteomes" id="UP000007054">
    <property type="component" value="Chromosome"/>
</dbReference>
<reference evidence="9" key="2">
    <citation type="submission" date="2010-03" db="EMBL/GenBank/DDBJ databases">
        <authorList>
            <person name="Pajon A."/>
        </authorList>
    </citation>
    <scope>NUCLEOTIDE SEQUENCE</scope>
    <source>
        <strain evidence="9">Type strain: 18P13</strain>
    </source>
</reference>
<keyword evidence="5 8" id="KW-0812">Transmembrane</keyword>
<dbReference type="PANTHER" id="PTHR36838:SF4">
    <property type="entry name" value="AUXIN EFFLUX CARRIER FAMILY PROTEIN"/>
    <property type="match status" value="1"/>
</dbReference>
<dbReference type="Pfam" id="PF03547">
    <property type="entry name" value="Mem_trans"/>
    <property type="match status" value="1"/>
</dbReference>
<dbReference type="KEGG" id="rch:RUM_07130"/>
<dbReference type="PANTHER" id="PTHR36838">
    <property type="entry name" value="AUXIN EFFLUX CARRIER FAMILY PROTEIN"/>
    <property type="match status" value="1"/>
</dbReference>
<keyword evidence="4" id="KW-1003">Cell membrane</keyword>
<feature type="transmembrane region" description="Helical" evidence="8">
    <location>
        <begin position="276"/>
        <end position="296"/>
    </location>
</feature>
<feature type="transmembrane region" description="Helical" evidence="8">
    <location>
        <begin position="244"/>
        <end position="264"/>
    </location>
</feature>
<keyword evidence="10" id="KW-1185">Reference proteome</keyword>
<evidence type="ECO:0000313" key="10">
    <source>
        <dbReference type="Proteomes" id="UP000007054"/>
    </source>
</evidence>
<dbReference type="GO" id="GO:0055085">
    <property type="term" value="P:transmembrane transport"/>
    <property type="evidence" value="ECO:0007669"/>
    <property type="project" value="InterPro"/>
</dbReference>
<accession>D4LBB6</accession>